<proteinExistence type="predicted"/>
<name>A0A8S5U3D1_9CAUD</name>
<accession>A0A8S5U3D1</accession>
<dbReference type="EMBL" id="BK016000">
    <property type="protein sequence ID" value="DAF88985.1"/>
    <property type="molecule type" value="Genomic_DNA"/>
</dbReference>
<protein>
    <submittedName>
        <fullName evidence="1">Tail assembly chaperone protein</fullName>
    </submittedName>
</protein>
<reference evidence="1" key="1">
    <citation type="journal article" date="2021" name="Proc. Natl. Acad. Sci. U.S.A.">
        <title>A Catalog of Tens of Thousands of Viruses from Human Metagenomes Reveals Hidden Associations with Chronic Diseases.</title>
        <authorList>
            <person name="Tisza M.J."/>
            <person name="Buck C.B."/>
        </authorList>
    </citation>
    <scope>NUCLEOTIDE SEQUENCE</scope>
    <source>
        <strain evidence="1">CtSA812</strain>
    </source>
</reference>
<organism evidence="1">
    <name type="scientific">Siphoviridae sp. ctSA812</name>
    <dbReference type="NCBI Taxonomy" id="2825508"/>
    <lineage>
        <taxon>Viruses</taxon>
        <taxon>Duplodnaviria</taxon>
        <taxon>Heunggongvirae</taxon>
        <taxon>Uroviricota</taxon>
        <taxon>Caudoviricetes</taxon>
    </lineage>
</organism>
<evidence type="ECO:0000313" key="1">
    <source>
        <dbReference type="EMBL" id="DAF88985.1"/>
    </source>
</evidence>
<sequence length="125" mass="14280">MAVTKTIAVDGKDVTFRASAAIPRLYRNKFHRDIYRDLNELQKGIDENSAGESNLDTFSLELFENIAWLMARHADAAVPDSPEEWLDGFNTFSIYEVLPQIIELWGINTQQQVESKKNVPPRKGR</sequence>